<comment type="caution">
    <text evidence="1">The sequence shown here is derived from an EMBL/GenBank/DDBJ whole genome shotgun (WGS) entry which is preliminary data.</text>
</comment>
<proteinExistence type="predicted"/>
<organism evidence="1 2">
    <name type="scientific">SAR324 cluster bacterium</name>
    <dbReference type="NCBI Taxonomy" id="2024889"/>
    <lineage>
        <taxon>Bacteria</taxon>
        <taxon>Deltaproteobacteria</taxon>
        <taxon>SAR324 cluster</taxon>
    </lineage>
</organism>
<evidence type="ECO:0000313" key="2">
    <source>
        <dbReference type="Proteomes" id="UP000226525"/>
    </source>
</evidence>
<sequence length="73" mass="8525">MPITIDEILERDRSRAQESEWAELVEELQNGPKLQELFAHDWLIHEHSGSAEYDIIDELIRQTDEFTALKATC</sequence>
<reference evidence="2" key="1">
    <citation type="submission" date="2017-09" db="EMBL/GenBank/DDBJ databases">
        <title>The Reconstruction of 2,631 Draft Metagenome-Assembled Genomes from the Global Oceans.</title>
        <authorList>
            <person name="Tully B.J."/>
            <person name="Graham E.D."/>
            <person name="Heidelberg J.F."/>
        </authorList>
    </citation>
    <scope>NUCLEOTIDE SEQUENCE [LARGE SCALE GENOMIC DNA]</scope>
</reference>
<dbReference type="Proteomes" id="UP000226525">
    <property type="component" value="Unassembled WGS sequence"/>
</dbReference>
<gene>
    <name evidence="1" type="ORF">CMN54_04785</name>
</gene>
<protein>
    <submittedName>
        <fullName evidence="1">Uncharacterized protein</fullName>
    </submittedName>
</protein>
<evidence type="ECO:0000313" key="1">
    <source>
        <dbReference type="EMBL" id="MAH62760.1"/>
    </source>
</evidence>
<dbReference type="AlphaFoldDB" id="A0A2D6YHX3"/>
<name>A0A2D6YHX3_9DELT</name>
<dbReference type="EMBL" id="NZEX01000049">
    <property type="protein sequence ID" value="MAH62760.1"/>
    <property type="molecule type" value="Genomic_DNA"/>
</dbReference>
<accession>A0A2D6YHX3</accession>